<keyword evidence="6 7" id="KW-0472">Membrane</keyword>
<evidence type="ECO:0000256" key="6">
    <source>
        <dbReference type="ARBA" id="ARBA00023136"/>
    </source>
</evidence>
<dbReference type="EMBL" id="CAFAAZ010000014">
    <property type="protein sequence ID" value="CAB4826539.1"/>
    <property type="molecule type" value="Genomic_DNA"/>
</dbReference>
<evidence type="ECO:0000256" key="1">
    <source>
        <dbReference type="ARBA" id="ARBA00004651"/>
    </source>
</evidence>
<dbReference type="EMBL" id="CAEZYD010000017">
    <property type="protein sequence ID" value="CAB4715332.1"/>
    <property type="molecule type" value="Genomic_DNA"/>
</dbReference>
<dbReference type="GO" id="GO:0055085">
    <property type="term" value="P:transmembrane transport"/>
    <property type="evidence" value="ECO:0007669"/>
    <property type="project" value="InterPro"/>
</dbReference>
<sequence length="275" mass="30327">MRKNTTQKIGIYFFLVCTLILFLGPIVWIFALSIRPPESAFQYPPTLIFKPTLDAFHHVFVSPGIQLRQLFNSIIISLGAVVINLPLSFLAAYALSRFPIKRKGLIMGWYLGLLMAPPVVFLIPYFILMNNIGLSGTHLSIILVLQLITIPFSVWLLKSFIDDIPLEIEEAAQIDGAGTWKILRSITFPLCGPGIIVTTMFAFVFAWNNAIFPIVLSVQKTATIQIGAFSYFGASGVQWSVIGAIAVAAMVVPMVIFLVLDKFVVRGLTFGSVKG</sequence>
<dbReference type="PROSITE" id="PS50928">
    <property type="entry name" value="ABC_TM1"/>
    <property type="match status" value="1"/>
</dbReference>
<feature type="domain" description="ABC transmembrane type-1" evidence="8">
    <location>
        <begin position="70"/>
        <end position="260"/>
    </location>
</feature>
<proteinExistence type="predicted"/>
<feature type="transmembrane region" description="Helical" evidence="7">
    <location>
        <begin position="239"/>
        <end position="260"/>
    </location>
</feature>
<accession>A0A6J7A1U7</accession>
<gene>
    <name evidence="9" type="ORF">UFOPK2652_01061</name>
    <name evidence="10" type="ORF">UFOPK3128_01199</name>
    <name evidence="11" type="ORF">UFOPK3227_00687</name>
    <name evidence="12" type="ORF">UFOPK3511_01293</name>
    <name evidence="13" type="ORF">UFOPK3880_01030</name>
    <name evidence="14" type="ORF">UFOPK4146_00483</name>
</gene>
<dbReference type="AlphaFoldDB" id="A0A6J7A1U7"/>
<protein>
    <submittedName>
        <fullName evidence="10">Unannotated protein</fullName>
    </submittedName>
</protein>
<dbReference type="EMBL" id="CAFBMA010000024">
    <property type="protein sequence ID" value="CAB4905138.1"/>
    <property type="molecule type" value="Genomic_DNA"/>
</dbReference>
<evidence type="ECO:0000256" key="5">
    <source>
        <dbReference type="ARBA" id="ARBA00022989"/>
    </source>
</evidence>
<comment type="subcellular location">
    <subcellularLocation>
        <location evidence="1">Cell membrane</location>
        <topology evidence="1">Multi-pass membrane protein</topology>
    </subcellularLocation>
</comment>
<name>A0A6J7A1U7_9ZZZZ</name>
<dbReference type="SUPFAM" id="SSF161098">
    <property type="entry name" value="MetI-like"/>
    <property type="match status" value="1"/>
</dbReference>
<dbReference type="InterPro" id="IPR035906">
    <property type="entry name" value="MetI-like_sf"/>
</dbReference>
<evidence type="ECO:0000313" key="9">
    <source>
        <dbReference type="EMBL" id="CAB4715332.1"/>
    </source>
</evidence>
<evidence type="ECO:0000256" key="4">
    <source>
        <dbReference type="ARBA" id="ARBA00022692"/>
    </source>
</evidence>
<dbReference type="EMBL" id="CAFAHD010000073">
    <property type="protein sequence ID" value="CAB4837665.1"/>
    <property type="molecule type" value="Genomic_DNA"/>
</dbReference>
<keyword evidence="4 7" id="KW-0812">Transmembrane</keyword>
<feature type="transmembrane region" description="Helical" evidence="7">
    <location>
        <begin position="107"/>
        <end position="127"/>
    </location>
</feature>
<feature type="transmembrane region" description="Helical" evidence="7">
    <location>
        <begin position="139"/>
        <end position="157"/>
    </location>
</feature>
<feature type="transmembrane region" description="Helical" evidence="7">
    <location>
        <begin position="186"/>
        <end position="207"/>
    </location>
</feature>
<dbReference type="PANTHER" id="PTHR32243:SF18">
    <property type="entry name" value="INNER MEMBRANE ABC TRANSPORTER PERMEASE PROTEIN YCJP"/>
    <property type="match status" value="1"/>
</dbReference>
<dbReference type="InterPro" id="IPR000515">
    <property type="entry name" value="MetI-like"/>
</dbReference>
<evidence type="ECO:0000313" key="12">
    <source>
        <dbReference type="EMBL" id="CAB4905138.1"/>
    </source>
</evidence>
<dbReference type="GO" id="GO:0005886">
    <property type="term" value="C:plasma membrane"/>
    <property type="evidence" value="ECO:0007669"/>
    <property type="project" value="UniProtKB-SubCell"/>
</dbReference>
<feature type="transmembrane region" description="Helical" evidence="7">
    <location>
        <begin position="70"/>
        <end position="95"/>
    </location>
</feature>
<dbReference type="CDD" id="cd06261">
    <property type="entry name" value="TM_PBP2"/>
    <property type="match status" value="1"/>
</dbReference>
<dbReference type="Gene3D" id="1.10.3720.10">
    <property type="entry name" value="MetI-like"/>
    <property type="match status" value="1"/>
</dbReference>
<reference evidence="10" key="1">
    <citation type="submission" date="2020-05" db="EMBL/GenBank/DDBJ databases">
        <authorList>
            <person name="Chiriac C."/>
            <person name="Salcher M."/>
            <person name="Ghai R."/>
            <person name="Kavagutti S V."/>
        </authorList>
    </citation>
    <scope>NUCLEOTIDE SEQUENCE</scope>
</reference>
<dbReference type="EMBL" id="CAFBPT010000003">
    <property type="protein sequence ID" value="CAB5025008.1"/>
    <property type="molecule type" value="Genomic_DNA"/>
</dbReference>
<evidence type="ECO:0000259" key="8">
    <source>
        <dbReference type="PROSITE" id="PS50928"/>
    </source>
</evidence>
<evidence type="ECO:0000256" key="3">
    <source>
        <dbReference type="ARBA" id="ARBA00022475"/>
    </source>
</evidence>
<feature type="transmembrane region" description="Helical" evidence="7">
    <location>
        <begin position="12"/>
        <end position="34"/>
    </location>
</feature>
<evidence type="ECO:0000313" key="14">
    <source>
        <dbReference type="EMBL" id="CAB5025008.1"/>
    </source>
</evidence>
<organism evidence="10">
    <name type="scientific">freshwater metagenome</name>
    <dbReference type="NCBI Taxonomy" id="449393"/>
    <lineage>
        <taxon>unclassified sequences</taxon>
        <taxon>metagenomes</taxon>
        <taxon>ecological metagenomes</taxon>
    </lineage>
</organism>
<evidence type="ECO:0000256" key="2">
    <source>
        <dbReference type="ARBA" id="ARBA00022448"/>
    </source>
</evidence>
<dbReference type="EMBL" id="CAFBNU010000011">
    <property type="protein sequence ID" value="CAB4966716.1"/>
    <property type="molecule type" value="Genomic_DNA"/>
</dbReference>
<dbReference type="Pfam" id="PF00528">
    <property type="entry name" value="BPD_transp_1"/>
    <property type="match status" value="1"/>
</dbReference>
<keyword evidence="5 7" id="KW-1133">Transmembrane helix</keyword>
<dbReference type="InterPro" id="IPR050901">
    <property type="entry name" value="BP-dep_ABC_trans_perm"/>
</dbReference>
<evidence type="ECO:0000313" key="11">
    <source>
        <dbReference type="EMBL" id="CAB4837665.1"/>
    </source>
</evidence>
<keyword evidence="2" id="KW-0813">Transport</keyword>
<dbReference type="PANTHER" id="PTHR32243">
    <property type="entry name" value="MALTOSE TRANSPORT SYSTEM PERMEASE-RELATED"/>
    <property type="match status" value="1"/>
</dbReference>
<keyword evidence="3" id="KW-1003">Cell membrane</keyword>
<evidence type="ECO:0000313" key="13">
    <source>
        <dbReference type="EMBL" id="CAB4966716.1"/>
    </source>
</evidence>
<evidence type="ECO:0000256" key="7">
    <source>
        <dbReference type="SAM" id="Phobius"/>
    </source>
</evidence>
<evidence type="ECO:0000313" key="10">
    <source>
        <dbReference type="EMBL" id="CAB4826539.1"/>
    </source>
</evidence>